<dbReference type="EMBL" id="QZAT01000178">
    <property type="protein sequence ID" value="THX22596.1"/>
    <property type="molecule type" value="Genomic_DNA"/>
</dbReference>
<comment type="caution">
    <text evidence="2">The sequence shown here is derived from an EMBL/GenBank/DDBJ whole genome shotgun (WGS) entry which is preliminary data.</text>
</comment>
<evidence type="ECO:0000313" key="2">
    <source>
        <dbReference type="EMBL" id="THX22596.1"/>
    </source>
</evidence>
<evidence type="ECO:0008006" key="4">
    <source>
        <dbReference type="Google" id="ProtNLM"/>
    </source>
</evidence>
<evidence type="ECO:0000256" key="1">
    <source>
        <dbReference type="ARBA" id="ARBA00022679"/>
    </source>
</evidence>
<dbReference type="GO" id="GO:0016747">
    <property type="term" value="F:acyltransferase activity, transferring groups other than amino-acyl groups"/>
    <property type="evidence" value="ECO:0007669"/>
    <property type="project" value="TreeGrafter"/>
</dbReference>
<protein>
    <recommendedName>
        <fullName evidence="4">Transferase family protein</fullName>
    </recommendedName>
</protein>
<reference evidence="2 3" key="1">
    <citation type="submission" date="2018-10" db="EMBL/GenBank/DDBJ databases">
        <title>Fifty Aureobasidium pullulans genomes reveal a recombining polyextremotolerant generalist.</title>
        <authorList>
            <person name="Gostincar C."/>
            <person name="Turk M."/>
            <person name="Zajc J."/>
            <person name="Gunde-Cimerman N."/>
        </authorList>
    </citation>
    <scope>NUCLEOTIDE SEQUENCE [LARGE SCALE GENOMIC DNA]</scope>
    <source>
        <strain evidence="2 3">EXF-10081</strain>
    </source>
</reference>
<dbReference type="InterPro" id="IPR023213">
    <property type="entry name" value="CAT-like_dom_sf"/>
</dbReference>
<dbReference type="AlphaFoldDB" id="A0AB74JHQ6"/>
<accession>A0AB74JHQ6</accession>
<organism evidence="2 3">
    <name type="scientific">Aureobasidium pullulans</name>
    <name type="common">Black yeast</name>
    <name type="synonym">Pullularia pullulans</name>
    <dbReference type="NCBI Taxonomy" id="5580"/>
    <lineage>
        <taxon>Eukaryota</taxon>
        <taxon>Fungi</taxon>
        <taxon>Dikarya</taxon>
        <taxon>Ascomycota</taxon>
        <taxon>Pezizomycotina</taxon>
        <taxon>Dothideomycetes</taxon>
        <taxon>Dothideomycetidae</taxon>
        <taxon>Dothideales</taxon>
        <taxon>Saccotheciaceae</taxon>
        <taxon>Aureobasidium</taxon>
    </lineage>
</organism>
<evidence type="ECO:0000313" key="3">
    <source>
        <dbReference type="Proteomes" id="UP000310374"/>
    </source>
</evidence>
<sequence length="632" mass="69843">MTLAVILHILAPFWHPPHLTLLGETKSKDLLSCYFLIETPRFSAESSCELSRLGQPCGSRAATKQDSRRKSGRIKFKIVFTTFASFLASLSWTSLLQHPVMADKISSPLISIKSRNRISPTALLCETITTALSILDASVARFAPCSATWFFDAEPFAHARIPELFRSLELSSRETLSRWPHWSGQLRWAANTDHQDNQMPYGRPVITYGGGKDVGVDWIIASCDSNLESIVPSRDARSTTDKVWMATKLPHQLQTASKLAFSNLAEFDGLPGVAVQLTAFKCGGWSVNVKVAHCLSDAHSLLTFMHSWAAQSRGSQSAFSQPVFDPTMLDMHAGALDMEHPDPQMVSRARELPMHRFGWWATDAPGYRYPDWALASSVATMPPPDVLKMQQLSPSTHPPWPTWNLALPVEHAQIRFTAAEVSRMKDAAMASLPPELSKHNISRLDSLLSHVWMLINRARGHQNSAENVYLDMTLGLRTRLSPPPPNGFVGSPVLLTYVAKSGADASAGSIGQIAAAIRSNLSQFTPEAISAYLHDAAYEVSPQRLWQAFLGSQHTIVTSWAQMKAYEIRFGRVADGAEKPQLARYVQGVMPCLDGIVQVMDIGDSGDFDINLNLESNVMRRLLQDPQLRAFA</sequence>
<keyword evidence="1" id="KW-0808">Transferase</keyword>
<dbReference type="GO" id="GO:0044550">
    <property type="term" value="P:secondary metabolite biosynthetic process"/>
    <property type="evidence" value="ECO:0007669"/>
    <property type="project" value="TreeGrafter"/>
</dbReference>
<dbReference type="Pfam" id="PF02458">
    <property type="entry name" value="Transferase"/>
    <property type="match status" value="1"/>
</dbReference>
<proteinExistence type="predicted"/>
<name>A0AB74JHQ6_AURPU</name>
<dbReference type="Proteomes" id="UP000310374">
    <property type="component" value="Unassembled WGS sequence"/>
</dbReference>
<dbReference type="PANTHER" id="PTHR31642:SF310">
    <property type="entry name" value="FATTY ALCOHOL:CAFFEOYL-COA ACYLTRANSFERASE"/>
    <property type="match status" value="1"/>
</dbReference>
<dbReference type="PANTHER" id="PTHR31642">
    <property type="entry name" value="TRICHOTHECENE 3-O-ACETYLTRANSFERASE"/>
    <property type="match status" value="1"/>
</dbReference>
<dbReference type="InterPro" id="IPR050317">
    <property type="entry name" value="Plant_Fungal_Acyltransferase"/>
</dbReference>
<gene>
    <name evidence="2" type="ORF">D6D12_09041</name>
</gene>
<dbReference type="Gene3D" id="3.30.559.10">
    <property type="entry name" value="Chloramphenicol acetyltransferase-like domain"/>
    <property type="match status" value="2"/>
</dbReference>